<protein>
    <submittedName>
        <fullName evidence="1">Uncharacterized protein</fullName>
    </submittedName>
</protein>
<organism evidence="1 2">
    <name type="scientific">Dallia pectoralis</name>
    <name type="common">Alaska blackfish</name>
    <dbReference type="NCBI Taxonomy" id="75939"/>
    <lineage>
        <taxon>Eukaryota</taxon>
        <taxon>Metazoa</taxon>
        <taxon>Chordata</taxon>
        <taxon>Craniata</taxon>
        <taxon>Vertebrata</taxon>
        <taxon>Euteleostomi</taxon>
        <taxon>Actinopterygii</taxon>
        <taxon>Neopterygii</taxon>
        <taxon>Teleostei</taxon>
        <taxon>Protacanthopterygii</taxon>
        <taxon>Esociformes</taxon>
        <taxon>Umbridae</taxon>
        <taxon>Dallia</taxon>
    </lineage>
</organism>
<gene>
    <name evidence="1" type="ORF">DPEC_G00300460</name>
</gene>
<dbReference type="EMBL" id="CM055755">
    <property type="protein sequence ID" value="KAJ7990452.1"/>
    <property type="molecule type" value="Genomic_DNA"/>
</dbReference>
<accession>A0ACC2FGN4</accession>
<proteinExistence type="predicted"/>
<keyword evidence="2" id="KW-1185">Reference proteome</keyword>
<reference evidence="1" key="1">
    <citation type="submission" date="2021-05" db="EMBL/GenBank/DDBJ databases">
        <authorList>
            <person name="Pan Q."/>
            <person name="Jouanno E."/>
            <person name="Zahm M."/>
            <person name="Klopp C."/>
            <person name="Cabau C."/>
            <person name="Louis A."/>
            <person name="Berthelot C."/>
            <person name="Parey E."/>
            <person name="Roest Crollius H."/>
            <person name="Montfort J."/>
            <person name="Robinson-Rechavi M."/>
            <person name="Bouchez O."/>
            <person name="Lampietro C."/>
            <person name="Lopez Roques C."/>
            <person name="Donnadieu C."/>
            <person name="Postlethwait J."/>
            <person name="Bobe J."/>
            <person name="Dillon D."/>
            <person name="Chandos A."/>
            <person name="von Hippel F."/>
            <person name="Guiguen Y."/>
        </authorList>
    </citation>
    <scope>NUCLEOTIDE SEQUENCE</scope>
    <source>
        <strain evidence="1">YG-Jan2019</strain>
    </source>
</reference>
<sequence>MSMITTATFLSAALLLLVPGILSLATAKKDQIHLKIYNSISHGPNVTYTLDIAFRGILLGAMNNLQKDDRLRFSYTEDPNYGPFLVRVNGLAGNNTEHTYWQLLVKRGKTIIIPDVGIGCFIPKPGDTVILKFTKW</sequence>
<dbReference type="Proteomes" id="UP001157502">
    <property type="component" value="Chromosome 28"/>
</dbReference>
<evidence type="ECO:0000313" key="2">
    <source>
        <dbReference type="Proteomes" id="UP001157502"/>
    </source>
</evidence>
<evidence type="ECO:0000313" key="1">
    <source>
        <dbReference type="EMBL" id="KAJ7990452.1"/>
    </source>
</evidence>
<comment type="caution">
    <text evidence="1">The sequence shown here is derived from an EMBL/GenBank/DDBJ whole genome shotgun (WGS) entry which is preliminary data.</text>
</comment>
<name>A0ACC2FGN4_DALPE</name>